<accession>A0A1I1CY78</accession>
<feature type="domain" description="ATP-grasp" evidence="6">
    <location>
        <begin position="115"/>
        <end position="308"/>
    </location>
</feature>
<dbReference type="Proteomes" id="UP000240042">
    <property type="component" value="Unassembled WGS sequence"/>
</dbReference>
<evidence type="ECO:0000256" key="4">
    <source>
        <dbReference type="ARBA" id="ARBA00023002"/>
    </source>
</evidence>
<evidence type="ECO:0000313" key="8">
    <source>
        <dbReference type="EMBL" id="SFB67699.1"/>
    </source>
</evidence>
<keyword evidence="5" id="KW-0067">ATP-binding</keyword>
<dbReference type="GO" id="GO:0005524">
    <property type="term" value="F:ATP binding"/>
    <property type="evidence" value="ECO:0007669"/>
    <property type="project" value="UniProtKB-UniRule"/>
</dbReference>
<dbReference type="InterPro" id="IPR013815">
    <property type="entry name" value="ATP_grasp_subdomain_1"/>
</dbReference>
<evidence type="ECO:0000313" key="9">
    <source>
        <dbReference type="Proteomes" id="UP000240042"/>
    </source>
</evidence>
<evidence type="ECO:0000256" key="5">
    <source>
        <dbReference type="PROSITE-ProRule" id="PRU00409"/>
    </source>
</evidence>
<dbReference type="Pfam" id="PF18603">
    <property type="entry name" value="LAL_C2"/>
    <property type="match status" value="1"/>
</dbReference>
<dbReference type="PANTHER" id="PTHR10578:SF107">
    <property type="entry name" value="2-HYDROXYACID OXIDASE 1"/>
    <property type="match status" value="1"/>
</dbReference>
<dbReference type="InterPro" id="IPR016185">
    <property type="entry name" value="PreATP-grasp_dom_sf"/>
</dbReference>
<dbReference type="SUPFAM" id="SSF56059">
    <property type="entry name" value="Glutathione synthetase ATP-binding domain-like"/>
    <property type="match status" value="1"/>
</dbReference>
<feature type="domain" description="FMN hydroxy acid dehydrogenase" evidence="7">
    <location>
        <begin position="445"/>
        <end position="750"/>
    </location>
</feature>
<dbReference type="Pfam" id="PF13535">
    <property type="entry name" value="ATP-grasp_4"/>
    <property type="match status" value="1"/>
</dbReference>
<dbReference type="PROSITE" id="PS51349">
    <property type="entry name" value="FMN_HYDROXY_ACID_DH_2"/>
    <property type="match status" value="1"/>
</dbReference>
<dbReference type="RefSeq" id="WP_092317071.1">
    <property type="nucleotide sequence ID" value="NZ_FOKY01000001.1"/>
</dbReference>
<evidence type="ECO:0000256" key="1">
    <source>
        <dbReference type="ARBA" id="ARBA00001917"/>
    </source>
</evidence>
<dbReference type="InterPro" id="IPR011761">
    <property type="entry name" value="ATP-grasp"/>
</dbReference>
<dbReference type="EMBL" id="FOKY01000001">
    <property type="protein sequence ID" value="SFB67699.1"/>
    <property type="molecule type" value="Genomic_DNA"/>
</dbReference>
<comment type="cofactor">
    <cofactor evidence="1">
        <name>FMN</name>
        <dbReference type="ChEBI" id="CHEBI:58210"/>
    </cofactor>
</comment>
<name>A0A1I1CY78_BREAD</name>
<dbReference type="SUPFAM" id="SSF51395">
    <property type="entry name" value="FMN-linked oxidoreductases"/>
    <property type="match status" value="1"/>
</dbReference>
<proteinExistence type="predicted"/>
<keyword evidence="3" id="KW-0288">FMN</keyword>
<dbReference type="InterPro" id="IPR013785">
    <property type="entry name" value="Aldolase_TIM"/>
</dbReference>
<dbReference type="Gene3D" id="3.30.1490.20">
    <property type="entry name" value="ATP-grasp fold, A domain"/>
    <property type="match status" value="1"/>
</dbReference>
<dbReference type="AlphaFoldDB" id="A0A1I1CY78"/>
<dbReference type="OrthoDB" id="9803907at2"/>
<dbReference type="Gene3D" id="3.40.50.20">
    <property type="match status" value="1"/>
</dbReference>
<dbReference type="SUPFAM" id="SSF52440">
    <property type="entry name" value="PreATP-grasp domain"/>
    <property type="match status" value="1"/>
</dbReference>
<dbReference type="InterPro" id="IPR000262">
    <property type="entry name" value="FMN-dep_DH"/>
</dbReference>
<dbReference type="GO" id="GO:0016853">
    <property type="term" value="F:isomerase activity"/>
    <property type="evidence" value="ECO:0007669"/>
    <property type="project" value="UniProtKB-KW"/>
</dbReference>
<dbReference type="InterPro" id="IPR037396">
    <property type="entry name" value="FMN_HAD"/>
</dbReference>
<organism evidence="8 9">
    <name type="scientific">Brevinema andersonii</name>
    <dbReference type="NCBI Taxonomy" id="34097"/>
    <lineage>
        <taxon>Bacteria</taxon>
        <taxon>Pseudomonadati</taxon>
        <taxon>Spirochaetota</taxon>
        <taxon>Spirochaetia</taxon>
        <taxon>Brevinematales</taxon>
        <taxon>Brevinemataceae</taxon>
        <taxon>Brevinema</taxon>
    </lineage>
</organism>
<dbReference type="PANTHER" id="PTHR10578">
    <property type="entry name" value="S -2-HYDROXY-ACID OXIDASE-RELATED"/>
    <property type="match status" value="1"/>
</dbReference>
<evidence type="ECO:0000259" key="7">
    <source>
        <dbReference type="PROSITE" id="PS51349"/>
    </source>
</evidence>
<evidence type="ECO:0000259" key="6">
    <source>
        <dbReference type="PROSITE" id="PS50975"/>
    </source>
</evidence>
<dbReference type="STRING" id="34097.SAMN02745150_00095"/>
<dbReference type="Gene3D" id="3.30.470.20">
    <property type="entry name" value="ATP-grasp fold, B domain"/>
    <property type="match status" value="1"/>
</dbReference>
<dbReference type="Pfam" id="PF01070">
    <property type="entry name" value="FMN_dh"/>
    <property type="match status" value="2"/>
</dbReference>
<keyword evidence="8" id="KW-0413">Isomerase</keyword>
<keyword evidence="2" id="KW-0285">Flavoprotein</keyword>
<evidence type="ECO:0000256" key="2">
    <source>
        <dbReference type="ARBA" id="ARBA00022630"/>
    </source>
</evidence>
<protein>
    <submittedName>
        <fullName evidence="8">FMN-dependent dehydrogenase, includes L-lactate dehydrogenase and type II isopentenyl diphosphate isomerase</fullName>
    </submittedName>
</protein>
<sequence length="752" mass="81436">MKRENKKILIVGAGELQVPLIQAAKELGLFVVASDQNPDAPGFAYADAKIIADTMNPQESLEKIISFTAQNGPIHGVATAGTDASLAVATIAHHFHLPGHSIEAAHRASNKKLMREALASAGVSIPKFQIFSTLNELNRFFKEFNSPCVVKPINNMGARGTSLVRKEDELEAAFQLVQKYSSSNEYLIEEYIDAPELSIDSLVFNHTVTITGIADRIIEYAPYFVETGHILPSNLPQEWIDRALITFRDAIKALGLKHGAAKIDIKVSNERTWVIEIAARLSGGYMSSHTFPAATGIPLHRYMVMLAMGEQLTSFGPTKNLVSIERAIIAPPGKIIGISVPENISQREFITHFSMRANPGDISVSPKNNLDKAGSIIATAPSRLQAIHAVNKAIKSIKFTIEPEYDLHTYIKESEDKARMLLKGTCNVCRTCDGLWCRGQIPGVGGVGTGEGFIQSYQRYRELKLVPTYIHNVRNVDTSIEMFGQKHSMPVFTAPIGGVYINYNNASTELEFQRALIKGAYQAGTMGFIADPAPLNVFSVCAQAILENFGHSIPICKPRTDSNLIRERFTAALEAGALGIGTDIDGIGLKTFILAGQGTCPKTIDELREISRGYKVPFVIKGILSVHDALSAIDAGATHIIVSSHGGRINEAFPCPIDVLPAIKKAVGNRAGILIDGAIRSGADVVKALILGADAVLIGRPAAYLAIGNNAQGVRSYLLSIKKQIETTMLLINASSIQDLKDNPKLLIDMKN</sequence>
<dbReference type="GO" id="GO:0016491">
    <property type="term" value="F:oxidoreductase activity"/>
    <property type="evidence" value="ECO:0007669"/>
    <property type="project" value="UniProtKB-KW"/>
</dbReference>
<dbReference type="InterPro" id="IPR040570">
    <property type="entry name" value="LAL_C2"/>
</dbReference>
<reference evidence="9" key="1">
    <citation type="submission" date="2016-10" db="EMBL/GenBank/DDBJ databases">
        <authorList>
            <person name="Varghese N."/>
            <person name="Submissions S."/>
        </authorList>
    </citation>
    <scope>NUCLEOTIDE SEQUENCE [LARGE SCALE GENOMIC DNA]</scope>
    <source>
        <strain evidence="9">ATCC 43811</strain>
    </source>
</reference>
<dbReference type="PROSITE" id="PS50975">
    <property type="entry name" value="ATP_GRASP"/>
    <property type="match status" value="1"/>
</dbReference>
<dbReference type="Gene3D" id="3.20.20.70">
    <property type="entry name" value="Aldolase class I"/>
    <property type="match status" value="1"/>
</dbReference>
<keyword evidence="4" id="KW-0560">Oxidoreductase</keyword>
<dbReference type="GO" id="GO:0046872">
    <property type="term" value="F:metal ion binding"/>
    <property type="evidence" value="ECO:0007669"/>
    <property type="project" value="InterPro"/>
</dbReference>
<keyword evidence="5" id="KW-0547">Nucleotide-binding</keyword>
<gene>
    <name evidence="8" type="ORF">SAMN02745150_00095</name>
</gene>
<evidence type="ECO:0000256" key="3">
    <source>
        <dbReference type="ARBA" id="ARBA00022643"/>
    </source>
</evidence>
<keyword evidence="9" id="KW-1185">Reference proteome</keyword>